<dbReference type="SMART" id="SM00482">
    <property type="entry name" value="POLAc"/>
    <property type="match status" value="1"/>
</dbReference>
<dbReference type="InterPro" id="IPR001098">
    <property type="entry name" value="DNA-dir_DNA_pol_A_palm_dom"/>
</dbReference>
<dbReference type="GO" id="GO:0006261">
    <property type="term" value="P:DNA-templated DNA replication"/>
    <property type="evidence" value="ECO:0007669"/>
    <property type="project" value="InterPro"/>
</dbReference>
<dbReference type="GO" id="GO:0003677">
    <property type="term" value="F:DNA binding"/>
    <property type="evidence" value="ECO:0007669"/>
    <property type="project" value="InterPro"/>
</dbReference>
<evidence type="ECO:0000313" key="7">
    <source>
        <dbReference type="Proteomes" id="UP000824037"/>
    </source>
</evidence>
<dbReference type="EC" id="2.7.7.7" evidence="1"/>
<evidence type="ECO:0000256" key="3">
    <source>
        <dbReference type="ARBA" id="ARBA00049244"/>
    </source>
</evidence>
<dbReference type="EMBL" id="DXBY01000234">
    <property type="protein sequence ID" value="HIZ36800.1"/>
    <property type="molecule type" value="Genomic_DNA"/>
</dbReference>
<dbReference type="PANTHER" id="PTHR10133">
    <property type="entry name" value="DNA POLYMERASE I"/>
    <property type="match status" value="1"/>
</dbReference>
<feature type="region of interest" description="Disordered" evidence="4">
    <location>
        <begin position="288"/>
        <end position="317"/>
    </location>
</feature>
<comment type="caution">
    <text evidence="6">The sequence shown here is derived from an EMBL/GenBank/DDBJ whole genome shotgun (WGS) entry which is preliminary data.</text>
</comment>
<reference evidence="6" key="1">
    <citation type="journal article" date="2021" name="PeerJ">
        <title>Extensive microbial diversity within the chicken gut microbiome revealed by metagenomics and culture.</title>
        <authorList>
            <person name="Gilroy R."/>
            <person name="Ravi A."/>
            <person name="Getino M."/>
            <person name="Pursley I."/>
            <person name="Horton D.L."/>
            <person name="Alikhan N.F."/>
            <person name="Baker D."/>
            <person name="Gharbi K."/>
            <person name="Hall N."/>
            <person name="Watson M."/>
            <person name="Adriaenssens E.M."/>
            <person name="Foster-Nyarko E."/>
            <person name="Jarju S."/>
            <person name="Secka A."/>
            <person name="Antonio M."/>
            <person name="Oren A."/>
            <person name="Chaudhuri R.R."/>
            <person name="La Ragione R."/>
            <person name="Hildebrand F."/>
            <person name="Pallen M.J."/>
        </authorList>
    </citation>
    <scope>NUCLEOTIDE SEQUENCE</scope>
    <source>
        <strain evidence="6">ChiGjej4B4-7305</strain>
    </source>
</reference>
<dbReference type="Gene3D" id="3.30.70.370">
    <property type="match status" value="1"/>
</dbReference>
<dbReference type="GO" id="GO:0004527">
    <property type="term" value="F:exonuclease activity"/>
    <property type="evidence" value="ECO:0007669"/>
    <property type="project" value="UniProtKB-KW"/>
</dbReference>
<dbReference type="InterPro" id="IPR043502">
    <property type="entry name" value="DNA/RNA_pol_sf"/>
</dbReference>
<reference evidence="6" key="2">
    <citation type="submission" date="2021-04" db="EMBL/GenBank/DDBJ databases">
        <authorList>
            <person name="Gilroy R."/>
        </authorList>
    </citation>
    <scope>NUCLEOTIDE SEQUENCE</scope>
    <source>
        <strain evidence="6">ChiGjej4B4-7305</strain>
    </source>
</reference>
<comment type="catalytic activity">
    <reaction evidence="3">
        <text>DNA(n) + a 2'-deoxyribonucleoside 5'-triphosphate = DNA(n+1) + diphosphate</text>
        <dbReference type="Rhea" id="RHEA:22508"/>
        <dbReference type="Rhea" id="RHEA-COMP:17339"/>
        <dbReference type="Rhea" id="RHEA-COMP:17340"/>
        <dbReference type="ChEBI" id="CHEBI:33019"/>
        <dbReference type="ChEBI" id="CHEBI:61560"/>
        <dbReference type="ChEBI" id="CHEBI:173112"/>
        <dbReference type="EC" id="2.7.7.7"/>
    </reaction>
</comment>
<dbReference type="AlphaFoldDB" id="A0A9D2J4K6"/>
<dbReference type="Gene3D" id="1.10.150.20">
    <property type="entry name" value="5' to 3' exonuclease, C-terminal subdomain"/>
    <property type="match status" value="1"/>
</dbReference>
<evidence type="ECO:0000313" key="6">
    <source>
        <dbReference type="EMBL" id="HIZ36800.1"/>
    </source>
</evidence>
<keyword evidence="6" id="KW-0269">Exonuclease</keyword>
<feature type="compositionally biased region" description="Low complexity" evidence="4">
    <location>
        <begin position="298"/>
        <end position="312"/>
    </location>
</feature>
<dbReference type="CDD" id="cd06444">
    <property type="entry name" value="DNA_pol_A"/>
    <property type="match status" value="1"/>
</dbReference>
<proteinExistence type="predicted"/>
<evidence type="ECO:0000256" key="1">
    <source>
        <dbReference type="ARBA" id="ARBA00012417"/>
    </source>
</evidence>
<organism evidence="6 7">
    <name type="scientific">Candidatus Ruania gallistercoris</name>
    <dbReference type="NCBI Taxonomy" id="2838746"/>
    <lineage>
        <taxon>Bacteria</taxon>
        <taxon>Bacillati</taxon>
        <taxon>Actinomycetota</taxon>
        <taxon>Actinomycetes</taxon>
        <taxon>Micrococcales</taxon>
        <taxon>Ruaniaceae</taxon>
        <taxon>Ruania</taxon>
    </lineage>
</organism>
<dbReference type="NCBIfam" id="NF011538">
    <property type="entry name" value="PRK14975.1-1"/>
    <property type="match status" value="1"/>
</dbReference>
<gene>
    <name evidence="6" type="ORF">H9815_13580</name>
</gene>
<dbReference type="SUPFAM" id="SSF56672">
    <property type="entry name" value="DNA/RNA polymerases"/>
    <property type="match status" value="1"/>
</dbReference>
<dbReference type="InterPro" id="IPR002298">
    <property type="entry name" value="DNA_polymerase_A"/>
</dbReference>
<dbReference type="GO" id="GO:0006302">
    <property type="term" value="P:double-strand break repair"/>
    <property type="evidence" value="ECO:0007669"/>
    <property type="project" value="TreeGrafter"/>
</dbReference>
<evidence type="ECO:0000259" key="5">
    <source>
        <dbReference type="SMART" id="SM00482"/>
    </source>
</evidence>
<sequence>AAPAPGRLRLLLAAESAGGLIAAEIYHDGLPWDRQVHDQILTAELGARPAPGARPERLATLAQTIRDRLSAPALNPDSPVELLRALRRAGLDVSTTSKWALRELNHPVVEPLLEYKRMARLLSANGWAWMDAWVAPSTGPGRRDRFHPEYVPGGVITGRWATSGGGALQLPKQIRAAVRADPGWRLVVADAAQIEPRALAAMSGDRKLADASRGSDLYQGLVDAGVTESRGEAKVAMLGALYGATTGAAGLLMPRLLRTYPRATGVVEEAARTGERGGVVHTWLGRSSVPPPASWQETQAAASQPGATPAAEARARQQARDWGRFTRNFVVQGTAAELALCWLAELRRRLARFGEPAQRPHLVYFLHDEVIVHSPEALAEQVAAEVAASLTAAARLVFGAADVDFPLQTAIVASYADAEH</sequence>
<name>A0A9D2J4K6_9MICO</name>
<evidence type="ECO:0000256" key="2">
    <source>
        <dbReference type="ARBA" id="ARBA00022705"/>
    </source>
</evidence>
<feature type="domain" description="DNA-directed DNA polymerase family A palm" evidence="5">
    <location>
        <begin position="171"/>
        <end position="378"/>
    </location>
</feature>
<dbReference type="Proteomes" id="UP000824037">
    <property type="component" value="Unassembled WGS sequence"/>
</dbReference>
<accession>A0A9D2J4K6</accession>
<dbReference type="PANTHER" id="PTHR10133:SF27">
    <property type="entry name" value="DNA POLYMERASE NU"/>
    <property type="match status" value="1"/>
</dbReference>
<protein>
    <recommendedName>
        <fullName evidence="1">DNA-directed DNA polymerase</fullName>
        <ecNumber evidence="1">2.7.7.7</ecNumber>
    </recommendedName>
</protein>
<feature type="non-terminal residue" evidence="6">
    <location>
        <position position="1"/>
    </location>
</feature>
<dbReference type="GO" id="GO:0003887">
    <property type="term" value="F:DNA-directed DNA polymerase activity"/>
    <property type="evidence" value="ECO:0007669"/>
    <property type="project" value="UniProtKB-EC"/>
</dbReference>
<keyword evidence="2" id="KW-0235">DNA replication</keyword>
<keyword evidence="6" id="KW-0540">Nuclease</keyword>
<keyword evidence="6" id="KW-0378">Hydrolase</keyword>
<dbReference type="Pfam" id="PF00476">
    <property type="entry name" value="DNA_pol_A"/>
    <property type="match status" value="1"/>
</dbReference>
<evidence type="ECO:0000256" key="4">
    <source>
        <dbReference type="SAM" id="MobiDB-lite"/>
    </source>
</evidence>